<protein>
    <submittedName>
        <fullName evidence="3">SRPBCC domain-containing protein</fullName>
    </submittedName>
</protein>
<evidence type="ECO:0000256" key="1">
    <source>
        <dbReference type="ARBA" id="ARBA00006817"/>
    </source>
</evidence>
<dbReference type="CDD" id="cd07814">
    <property type="entry name" value="SRPBCC_CalC_Aha1-like"/>
    <property type="match status" value="1"/>
</dbReference>
<name>A0A4Q7J2F3_9PSEU</name>
<comment type="caution">
    <text evidence="3">The sequence shown here is derived from an EMBL/GenBank/DDBJ whole genome shotgun (WGS) entry which is preliminary data.</text>
</comment>
<sequence length="140" mass="15172">MTSTVPESVTITVSRTFDAAAADLFRLWTDPAKFAGWFGSVPERTTVDAKVGGDWNAVMIYEGNEMVFGGRFQEIDEPSRLVLTFGDDPSSEGSPLTVELAEAAGKTTLTVTQVGPLPEDQIEPATEGWNHFLEAMESQV</sequence>
<dbReference type="InterPro" id="IPR023393">
    <property type="entry name" value="START-like_dom_sf"/>
</dbReference>
<evidence type="ECO:0000313" key="4">
    <source>
        <dbReference type="Proteomes" id="UP000292003"/>
    </source>
</evidence>
<proteinExistence type="inferred from homology"/>
<gene>
    <name evidence="3" type="ORF">EWH70_28275</name>
</gene>
<dbReference type="Gene3D" id="3.30.530.20">
    <property type="match status" value="1"/>
</dbReference>
<organism evidence="3 4">
    <name type="scientific">Amycolatopsis suaedae</name>
    <dbReference type="NCBI Taxonomy" id="2510978"/>
    <lineage>
        <taxon>Bacteria</taxon>
        <taxon>Bacillati</taxon>
        <taxon>Actinomycetota</taxon>
        <taxon>Actinomycetes</taxon>
        <taxon>Pseudonocardiales</taxon>
        <taxon>Pseudonocardiaceae</taxon>
        <taxon>Amycolatopsis</taxon>
    </lineage>
</organism>
<dbReference type="InterPro" id="IPR013538">
    <property type="entry name" value="ASHA1/2-like_C"/>
</dbReference>
<evidence type="ECO:0000259" key="2">
    <source>
        <dbReference type="Pfam" id="PF08327"/>
    </source>
</evidence>
<dbReference type="Pfam" id="PF08327">
    <property type="entry name" value="AHSA1"/>
    <property type="match status" value="1"/>
</dbReference>
<dbReference type="EMBL" id="SFCC01000016">
    <property type="protein sequence ID" value="RZQ60573.1"/>
    <property type="molecule type" value="Genomic_DNA"/>
</dbReference>
<evidence type="ECO:0000313" key="3">
    <source>
        <dbReference type="EMBL" id="RZQ60573.1"/>
    </source>
</evidence>
<dbReference type="OrthoDB" id="3365660at2"/>
<dbReference type="AlphaFoldDB" id="A0A4Q7J2F3"/>
<accession>A0A4Q7J2F3</accession>
<comment type="similarity">
    <text evidence="1">Belongs to the AHA1 family.</text>
</comment>
<reference evidence="3 4" key="1">
    <citation type="submission" date="2019-02" db="EMBL/GenBank/DDBJ databases">
        <title>Draft genome sequence of Amycolatopsis sp. 8-3EHSu isolated from roots of Suaeda maritima.</title>
        <authorList>
            <person name="Duangmal K."/>
            <person name="Chantavorakit T."/>
        </authorList>
    </citation>
    <scope>NUCLEOTIDE SEQUENCE [LARGE SCALE GENOMIC DNA]</scope>
    <source>
        <strain evidence="3 4">8-3EHSu</strain>
    </source>
</reference>
<keyword evidence="4" id="KW-1185">Reference proteome</keyword>
<dbReference type="Proteomes" id="UP000292003">
    <property type="component" value="Unassembled WGS sequence"/>
</dbReference>
<dbReference type="SUPFAM" id="SSF55961">
    <property type="entry name" value="Bet v1-like"/>
    <property type="match status" value="1"/>
</dbReference>
<dbReference type="RefSeq" id="WP_130478578.1">
    <property type="nucleotide sequence ID" value="NZ_SFCC01000016.1"/>
</dbReference>
<feature type="domain" description="Activator of Hsp90 ATPase homologue 1/2-like C-terminal" evidence="2">
    <location>
        <begin position="18"/>
        <end position="138"/>
    </location>
</feature>